<dbReference type="Proteomes" id="UP000050761">
    <property type="component" value="Unassembled WGS sequence"/>
</dbReference>
<keyword evidence="3" id="KW-1185">Reference proteome</keyword>
<sequence>MRAFYGLVGVVLMMAMGDCKNNTVKCRPKAHAAPNFEGNSIDFTPGAGKKTIRKPVQKVYFWPSLNDAERAILRDAFFQISRRTCLKFLEQVGREVF</sequence>
<feature type="chain" id="PRO_5044551848" evidence="1">
    <location>
        <begin position="20"/>
        <end position="97"/>
    </location>
</feature>
<proteinExistence type="predicted"/>
<keyword evidence="1" id="KW-0732">Signal</keyword>
<organism evidence="3 4">
    <name type="scientific">Heligmosomoides polygyrus</name>
    <name type="common">Parasitic roundworm</name>
    <dbReference type="NCBI Taxonomy" id="6339"/>
    <lineage>
        <taxon>Eukaryota</taxon>
        <taxon>Metazoa</taxon>
        <taxon>Ecdysozoa</taxon>
        <taxon>Nematoda</taxon>
        <taxon>Chromadorea</taxon>
        <taxon>Rhabditida</taxon>
        <taxon>Rhabditina</taxon>
        <taxon>Rhabditomorpha</taxon>
        <taxon>Strongyloidea</taxon>
        <taxon>Heligmosomidae</taxon>
        <taxon>Heligmosomoides</taxon>
    </lineage>
</organism>
<dbReference type="OrthoDB" id="5843159at2759"/>
<feature type="signal peptide" evidence="1">
    <location>
        <begin position="1"/>
        <end position="19"/>
    </location>
</feature>
<dbReference type="EMBL" id="UZAH01029058">
    <property type="protein sequence ID" value="VDP04027.1"/>
    <property type="molecule type" value="Genomic_DNA"/>
</dbReference>
<dbReference type="AlphaFoldDB" id="A0A183G366"/>
<dbReference type="WBParaSite" id="HPBE_0001582001-mRNA-1">
    <property type="protein sequence ID" value="HPBE_0001582001-mRNA-1"/>
    <property type="gene ID" value="HPBE_0001582001"/>
</dbReference>
<gene>
    <name evidence="2" type="ORF">HPBE_LOCUS15819</name>
</gene>
<protein>
    <submittedName>
        <fullName evidence="4">Peptidase M12A domain-containing protein</fullName>
    </submittedName>
</protein>
<reference evidence="2 3" key="1">
    <citation type="submission" date="2018-11" db="EMBL/GenBank/DDBJ databases">
        <authorList>
            <consortium name="Pathogen Informatics"/>
        </authorList>
    </citation>
    <scope>NUCLEOTIDE SEQUENCE [LARGE SCALE GENOMIC DNA]</scope>
</reference>
<accession>A0A183G366</accession>
<evidence type="ECO:0000256" key="1">
    <source>
        <dbReference type="SAM" id="SignalP"/>
    </source>
</evidence>
<accession>A0A3P7ZQU3</accession>
<evidence type="ECO:0000313" key="3">
    <source>
        <dbReference type="Proteomes" id="UP000050761"/>
    </source>
</evidence>
<evidence type="ECO:0000313" key="2">
    <source>
        <dbReference type="EMBL" id="VDP04027.1"/>
    </source>
</evidence>
<evidence type="ECO:0000313" key="4">
    <source>
        <dbReference type="WBParaSite" id="HPBE_0001582001-mRNA-1"/>
    </source>
</evidence>
<name>A0A183G366_HELPZ</name>
<reference evidence="4" key="2">
    <citation type="submission" date="2019-09" db="UniProtKB">
        <authorList>
            <consortium name="WormBaseParasite"/>
        </authorList>
    </citation>
    <scope>IDENTIFICATION</scope>
</reference>